<dbReference type="Gene3D" id="3.30.56.30">
    <property type="entry name" value="Signal recognition particle, SRP19-like subunit"/>
    <property type="match status" value="1"/>
</dbReference>
<comment type="similarity">
    <text evidence="2">Belongs to the SRP19 family.</text>
</comment>
<name>B3RS35_TRIAD</name>
<dbReference type="EMBL" id="DS985243">
    <property type="protein sequence ID" value="EDV26448.1"/>
    <property type="molecule type" value="Genomic_DNA"/>
</dbReference>
<dbReference type="FunCoup" id="B3RS35">
    <property type="interactions" value="2079"/>
</dbReference>
<dbReference type="GO" id="GO:0005786">
    <property type="term" value="C:signal recognition particle, endoplasmic reticulum targeting"/>
    <property type="evidence" value="ECO:0000318"/>
    <property type="project" value="GO_Central"/>
</dbReference>
<dbReference type="OrthoDB" id="2190947at2759"/>
<dbReference type="HOGENOM" id="CLU_064201_2_1_1"/>
<dbReference type="GeneID" id="6752194"/>
<gene>
    <name evidence="8" type="ORF">TRIADDRAFT_22815</name>
</gene>
<dbReference type="PhylomeDB" id="B3RS35"/>
<dbReference type="Proteomes" id="UP000009022">
    <property type="component" value="Unassembled WGS sequence"/>
</dbReference>
<feature type="compositionally biased region" description="Gly residues" evidence="7">
    <location>
        <begin position="123"/>
        <end position="137"/>
    </location>
</feature>
<evidence type="ECO:0000256" key="1">
    <source>
        <dbReference type="ARBA" id="ARBA00004496"/>
    </source>
</evidence>
<dbReference type="GO" id="GO:0006617">
    <property type="term" value="P:SRP-dependent cotranslational protein targeting to membrane, signal sequence recognition"/>
    <property type="evidence" value="ECO:0000318"/>
    <property type="project" value="GO_Central"/>
</dbReference>
<reference evidence="8 9" key="1">
    <citation type="journal article" date="2008" name="Nature">
        <title>The Trichoplax genome and the nature of placozoans.</title>
        <authorList>
            <person name="Srivastava M."/>
            <person name="Begovic E."/>
            <person name="Chapman J."/>
            <person name="Putnam N.H."/>
            <person name="Hellsten U."/>
            <person name="Kawashima T."/>
            <person name="Kuo A."/>
            <person name="Mitros T."/>
            <person name="Salamov A."/>
            <person name="Carpenter M.L."/>
            <person name="Signorovitch A.Y."/>
            <person name="Moreno M.A."/>
            <person name="Kamm K."/>
            <person name="Grimwood J."/>
            <person name="Schmutz J."/>
            <person name="Shapiro H."/>
            <person name="Grigoriev I.V."/>
            <person name="Buss L.W."/>
            <person name="Schierwater B."/>
            <person name="Dellaporta S.L."/>
            <person name="Rokhsar D.S."/>
        </authorList>
    </citation>
    <scope>NUCLEOTIDE SEQUENCE [LARGE SCALE GENOMIC DNA]</scope>
    <source>
        <strain evidence="8 9">Grell-BS-1999</strain>
    </source>
</reference>
<dbReference type="InterPro" id="IPR036521">
    <property type="entry name" value="SRP19-like_sf"/>
</dbReference>
<keyword evidence="9" id="KW-1185">Reference proteome</keyword>
<dbReference type="Pfam" id="PF01922">
    <property type="entry name" value="SRP19"/>
    <property type="match status" value="1"/>
</dbReference>
<comment type="function">
    <text evidence="6">Component of the signal recognition particle (SRP) complex, a ribonucleoprotein complex that mediates the cotranslational targeting of secretory and membrane proteins to the endoplasmic reticulum (ER). Binds directly to 7SL RNA. Mediates binding of SRP54 to the SRP complex.</text>
</comment>
<dbReference type="SUPFAM" id="SSF69695">
    <property type="entry name" value="SRP19"/>
    <property type="match status" value="1"/>
</dbReference>
<sequence>MSAYLPKDPSAPQRWICVYPVYIDKNKKIPEGRRVCKEKACENPTAEEIRDICRSQGFDAEIERKQYPRNSYFDNPSKGRVRIRMFNNDQTLANPKFKTRKQLLVFIGEMIPKLKSRQAPKGAEGGASGADAGGNVGGSTSKKKKNKKGKR</sequence>
<dbReference type="AlphaFoldDB" id="B3RS35"/>
<comment type="subcellular location">
    <subcellularLocation>
        <location evidence="1">Cytoplasm</location>
    </subcellularLocation>
</comment>
<dbReference type="InParanoid" id="B3RS35"/>
<evidence type="ECO:0000313" key="9">
    <source>
        <dbReference type="Proteomes" id="UP000009022"/>
    </source>
</evidence>
<evidence type="ECO:0000256" key="2">
    <source>
        <dbReference type="ARBA" id="ARBA00008910"/>
    </source>
</evidence>
<dbReference type="PANTHER" id="PTHR17453:SF0">
    <property type="entry name" value="SIGNAL RECOGNITION PARTICLE 19 KDA PROTEIN"/>
    <property type="match status" value="1"/>
</dbReference>
<dbReference type="eggNOG" id="KOG3198">
    <property type="taxonomic scope" value="Eukaryota"/>
</dbReference>
<feature type="region of interest" description="Disordered" evidence="7">
    <location>
        <begin position="115"/>
        <end position="151"/>
    </location>
</feature>
<dbReference type="PANTHER" id="PTHR17453">
    <property type="entry name" value="SIGNAL RECOGNITION PARTICLE 19 KD PROTEIN"/>
    <property type="match status" value="1"/>
</dbReference>
<evidence type="ECO:0000256" key="5">
    <source>
        <dbReference type="ARBA" id="ARBA00023274"/>
    </source>
</evidence>
<keyword evidence="3" id="KW-0963">Cytoplasm</keyword>
<evidence type="ECO:0008006" key="10">
    <source>
        <dbReference type="Google" id="ProtNLM"/>
    </source>
</evidence>
<protein>
    <recommendedName>
        <fullName evidence="10">Signal recognition particle 19 kDa protein</fullName>
    </recommendedName>
</protein>
<evidence type="ECO:0000313" key="8">
    <source>
        <dbReference type="EMBL" id="EDV26448.1"/>
    </source>
</evidence>
<keyword evidence="4" id="KW-0733">Signal recognition particle</keyword>
<keyword evidence="5" id="KW-0687">Ribonucleoprotein</keyword>
<feature type="compositionally biased region" description="Basic residues" evidence="7">
    <location>
        <begin position="141"/>
        <end position="151"/>
    </location>
</feature>
<dbReference type="RefSeq" id="XP_002110444.1">
    <property type="nucleotide sequence ID" value="XM_002110408.1"/>
</dbReference>
<dbReference type="CTD" id="6752194"/>
<evidence type="ECO:0000256" key="6">
    <source>
        <dbReference type="ARBA" id="ARBA00045518"/>
    </source>
</evidence>
<dbReference type="GO" id="GO:0008312">
    <property type="term" value="F:7S RNA binding"/>
    <property type="evidence" value="ECO:0000318"/>
    <property type="project" value="GO_Central"/>
</dbReference>
<dbReference type="KEGG" id="tad:TRIADDRAFT_22815"/>
<dbReference type="OMA" id="QMERWIC"/>
<evidence type="ECO:0000256" key="7">
    <source>
        <dbReference type="SAM" id="MobiDB-lite"/>
    </source>
</evidence>
<organism evidence="8 9">
    <name type="scientific">Trichoplax adhaerens</name>
    <name type="common">Trichoplax reptans</name>
    <dbReference type="NCBI Taxonomy" id="10228"/>
    <lineage>
        <taxon>Eukaryota</taxon>
        <taxon>Metazoa</taxon>
        <taxon>Placozoa</taxon>
        <taxon>Uniplacotomia</taxon>
        <taxon>Trichoplacea</taxon>
        <taxon>Trichoplacidae</taxon>
        <taxon>Trichoplax</taxon>
    </lineage>
</organism>
<evidence type="ECO:0000256" key="3">
    <source>
        <dbReference type="ARBA" id="ARBA00022490"/>
    </source>
</evidence>
<dbReference type="InterPro" id="IPR002778">
    <property type="entry name" value="Signal_recog_particle_SRP19"/>
</dbReference>
<proteinExistence type="inferred from homology"/>
<accession>B3RS35</accession>
<dbReference type="STRING" id="10228.B3RS35"/>
<evidence type="ECO:0000256" key="4">
    <source>
        <dbReference type="ARBA" id="ARBA00023135"/>
    </source>
</evidence>